<dbReference type="SMART" id="SM00220">
    <property type="entry name" value="S_TKc"/>
    <property type="match status" value="1"/>
</dbReference>
<evidence type="ECO:0000313" key="5">
    <source>
        <dbReference type="EMBL" id="KAF7353978.1"/>
    </source>
</evidence>
<proteinExistence type="predicted"/>
<dbReference type="Gene3D" id="1.10.510.10">
    <property type="entry name" value="Transferase(Phosphotransferase) domain 1"/>
    <property type="match status" value="1"/>
</dbReference>
<evidence type="ECO:0000256" key="2">
    <source>
        <dbReference type="ARBA" id="ARBA00022840"/>
    </source>
</evidence>
<dbReference type="Proteomes" id="UP000620124">
    <property type="component" value="Unassembled WGS sequence"/>
</dbReference>
<name>A0A8H6Y652_9AGAR</name>
<dbReference type="OrthoDB" id="10261027at2759"/>
<protein>
    <submittedName>
        <fullName evidence="5">Kinase-like protein</fullName>
    </submittedName>
</protein>
<dbReference type="InterPro" id="IPR017441">
    <property type="entry name" value="Protein_kinase_ATP_BS"/>
</dbReference>
<dbReference type="Gene3D" id="3.30.200.20">
    <property type="entry name" value="Phosphorylase Kinase, domain 1"/>
    <property type="match status" value="1"/>
</dbReference>
<evidence type="ECO:0000256" key="3">
    <source>
        <dbReference type="PROSITE-ProRule" id="PRU10141"/>
    </source>
</evidence>
<keyword evidence="1 3" id="KW-0547">Nucleotide-binding</keyword>
<comment type="caution">
    <text evidence="5">The sequence shown here is derived from an EMBL/GenBank/DDBJ whole genome shotgun (WGS) entry which is preliminary data.</text>
</comment>
<dbReference type="InterPro" id="IPR051681">
    <property type="entry name" value="Ser/Thr_Kinases-Pseudokinases"/>
</dbReference>
<dbReference type="EMBL" id="JACAZI010000008">
    <property type="protein sequence ID" value="KAF7353978.1"/>
    <property type="molecule type" value="Genomic_DNA"/>
</dbReference>
<evidence type="ECO:0000256" key="1">
    <source>
        <dbReference type="ARBA" id="ARBA00022741"/>
    </source>
</evidence>
<organism evidence="5 6">
    <name type="scientific">Mycena venus</name>
    <dbReference type="NCBI Taxonomy" id="2733690"/>
    <lineage>
        <taxon>Eukaryota</taxon>
        <taxon>Fungi</taxon>
        <taxon>Dikarya</taxon>
        <taxon>Basidiomycota</taxon>
        <taxon>Agaricomycotina</taxon>
        <taxon>Agaricomycetes</taxon>
        <taxon>Agaricomycetidae</taxon>
        <taxon>Agaricales</taxon>
        <taxon>Marasmiineae</taxon>
        <taxon>Mycenaceae</taxon>
        <taxon>Mycena</taxon>
    </lineage>
</organism>
<dbReference type="GO" id="GO:0004674">
    <property type="term" value="F:protein serine/threonine kinase activity"/>
    <property type="evidence" value="ECO:0007669"/>
    <property type="project" value="TreeGrafter"/>
</dbReference>
<keyword evidence="5" id="KW-0808">Transferase</keyword>
<dbReference type="PANTHER" id="PTHR44329">
    <property type="entry name" value="SERINE/THREONINE-PROTEIN KINASE TNNI3K-RELATED"/>
    <property type="match status" value="1"/>
</dbReference>
<dbReference type="PANTHER" id="PTHR44329:SF298">
    <property type="entry name" value="MIXED LINEAGE KINASE DOMAIN-LIKE PROTEIN"/>
    <property type="match status" value="1"/>
</dbReference>
<sequence>MVLNTEFSEARLVPEKCSKALEDLATLLRDIYRFVETEKNSGFLTALLQKDGRLFNIEAFYRRIGMSITAFQIPSLLSIQTMLAESKEAQARDTEALHMYLSALEKNNAKLLHTLEVNQNNTIAMMVCIQKQLNKQNVDRAEKEFYTHTLEYLTFRSGKQVKVEDWMIASFEVDYEGSEEIGAGGFGKVYRGTWNRTEVAVKVLQNEAGVKPSPAIWSRLRHPNIVQFLGANTDFLKKRPTFERLCILRDISLGLEYLHSRRICHGDLKAINVLADNSGHALLCDFGLARLRADTTARTSTVDALQIQGSRNWMAPELLNGSPPRLPSDMYAFGMVVYELYTGEIPLFSVPYADLVDLVVHRGRRPQRPDPHEGLSLPDELWQLTEQCWVADPHQRPTATQVHDKIRHMVSYLRAGAEIEPTTVLPIIVPPQTLDEAPTSSSHNASGVPTVRSKTWPVARMSISPDIDRKGLPETPANPGPDYVEVCLKFLICECCDS</sequence>
<keyword evidence="6" id="KW-1185">Reference proteome</keyword>
<gene>
    <name evidence="5" type="ORF">MVEN_01084300</name>
</gene>
<feature type="domain" description="Protein kinase" evidence="4">
    <location>
        <begin position="175"/>
        <end position="406"/>
    </location>
</feature>
<accession>A0A8H6Y652</accession>
<dbReference type="PROSITE" id="PS00107">
    <property type="entry name" value="PROTEIN_KINASE_ATP"/>
    <property type="match status" value="1"/>
</dbReference>
<evidence type="ECO:0000259" key="4">
    <source>
        <dbReference type="PROSITE" id="PS50011"/>
    </source>
</evidence>
<dbReference type="GO" id="GO:0005524">
    <property type="term" value="F:ATP binding"/>
    <property type="evidence" value="ECO:0007669"/>
    <property type="project" value="UniProtKB-UniRule"/>
</dbReference>
<dbReference type="PROSITE" id="PS50011">
    <property type="entry name" value="PROTEIN_KINASE_DOM"/>
    <property type="match status" value="1"/>
</dbReference>
<feature type="binding site" evidence="3">
    <location>
        <position position="202"/>
    </location>
    <ligand>
        <name>ATP</name>
        <dbReference type="ChEBI" id="CHEBI:30616"/>
    </ligand>
</feature>
<dbReference type="InterPro" id="IPR000719">
    <property type="entry name" value="Prot_kinase_dom"/>
</dbReference>
<keyword evidence="2 3" id="KW-0067">ATP-binding</keyword>
<dbReference type="SUPFAM" id="SSF56112">
    <property type="entry name" value="Protein kinase-like (PK-like)"/>
    <property type="match status" value="1"/>
</dbReference>
<evidence type="ECO:0000313" key="6">
    <source>
        <dbReference type="Proteomes" id="UP000620124"/>
    </source>
</evidence>
<dbReference type="InterPro" id="IPR001245">
    <property type="entry name" value="Ser-Thr/Tyr_kinase_cat_dom"/>
</dbReference>
<dbReference type="InterPro" id="IPR011009">
    <property type="entry name" value="Kinase-like_dom_sf"/>
</dbReference>
<dbReference type="AlphaFoldDB" id="A0A8H6Y652"/>
<dbReference type="Pfam" id="PF07714">
    <property type="entry name" value="PK_Tyr_Ser-Thr"/>
    <property type="match status" value="2"/>
</dbReference>
<reference evidence="5" key="1">
    <citation type="submission" date="2020-05" db="EMBL/GenBank/DDBJ databases">
        <title>Mycena genomes resolve the evolution of fungal bioluminescence.</title>
        <authorList>
            <person name="Tsai I.J."/>
        </authorList>
    </citation>
    <scope>NUCLEOTIDE SEQUENCE</scope>
    <source>
        <strain evidence="5">CCC161011</strain>
    </source>
</reference>
<keyword evidence="5" id="KW-0418">Kinase</keyword>